<dbReference type="InterPro" id="IPR002139">
    <property type="entry name" value="Ribo/fructo_kinase"/>
</dbReference>
<protein>
    <recommendedName>
        <fullName evidence="3 12">Ribokinase</fullName>
        <shortName evidence="12">RK</shortName>
        <ecNumber evidence="2 12">2.7.1.15</ecNumber>
    </recommendedName>
</protein>
<dbReference type="EMBL" id="JBHUHF010000001">
    <property type="protein sequence ID" value="MFD2026273.1"/>
    <property type="molecule type" value="Genomic_DNA"/>
</dbReference>
<dbReference type="PANTHER" id="PTHR10584">
    <property type="entry name" value="SUGAR KINASE"/>
    <property type="match status" value="1"/>
</dbReference>
<feature type="binding site" evidence="12">
    <location>
        <position position="250"/>
    </location>
    <ligand>
        <name>K(+)</name>
        <dbReference type="ChEBI" id="CHEBI:29103"/>
    </ligand>
</feature>
<feature type="binding site" evidence="12">
    <location>
        <begin position="224"/>
        <end position="229"/>
    </location>
    <ligand>
        <name>ATP</name>
        <dbReference type="ChEBI" id="CHEBI:30616"/>
    </ligand>
</feature>
<evidence type="ECO:0000256" key="8">
    <source>
        <dbReference type="ARBA" id="ARBA00022840"/>
    </source>
</evidence>
<comment type="cofactor">
    <cofactor evidence="12">
        <name>Mg(2+)</name>
        <dbReference type="ChEBI" id="CHEBI:18420"/>
    </cofactor>
    <text evidence="12">Requires a divalent cation, most likely magnesium in vivo, as an electrophilic catalyst to aid phosphoryl group transfer. It is the chelate of the metal and the nucleotide that is the actual substrate.</text>
</comment>
<evidence type="ECO:0000313" key="15">
    <source>
        <dbReference type="Proteomes" id="UP001597338"/>
    </source>
</evidence>
<feature type="binding site" evidence="12">
    <location>
        <position position="256"/>
    </location>
    <ligand>
        <name>substrate</name>
    </ligand>
</feature>
<feature type="active site" description="Proton acceptor" evidence="12">
    <location>
        <position position="256"/>
    </location>
</feature>
<feature type="domain" description="Carbohydrate kinase PfkB" evidence="13">
    <location>
        <begin position="8"/>
        <end position="293"/>
    </location>
</feature>
<keyword evidence="11 12" id="KW-0119">Carbohydrate metabolism</keyword>
<organism evidence="14 15">
    <name type="scientific">Promicromonospora aerolata</name>
    <dbReference type="NCBI Taxonomy" id="195749"/>
    <lineage>
        <taxon>Bacteria</taxon>
        <taxon>Bacillati</taxon>
        <taxon>Actinomycetota</taxon>
        <taxon>Actinomycetes</taxon>
        <taxon>Micrococcales</taxon>
        <taxon>Promicromonosporaceae</taxon>
        <taxon>Promicromonospora</taxon>
    </lineage>
</organism>
<dbReference type="PANTHER" id="PTHR10584:SF166">
    <property type="entry name" value="RIBOKINASE"/>
    <property type="match status" value="1"/>
</dbReference>
<feature type="binding site" evidence="12">
    <location>
        <begin position="255"/>
        <end position="256"/>
    </location>
    <ligand>
        <name>ATP</name>
        <dbReference type="ChEBI" id="CHEBI:30616"/>
    </ligand>
</feature>
<dbReference type="PRINTS" id="PR00990">
    <property type="entry name" value="RIBOKINASE"/>
</dbReference>
<proteinExistence type="inferred from homology"/>
<evidence type="ECO:0000256" key="5">
    <source>
        <dbReference type="ARBA" id="ARBA00022723"/>
    </source>
</evidence>
<dbReference type="Gene3D" id="3.40.1190.20">
    <property type="match status" value="1"/>
</dbReference>
<comment type="catalytic activity">
    <reaction evidence="12">
        <text>D-ribose + ATP = D-ribose 5-phosphate + ADP + H(+)</text>
        <dbReference type="Rhea" id="RHEA:13697"/>
        <dbReference type="ChEBI" id="CHEBI:15378"/>
        <dbReference type="ChEBI" id="CHEBI:30616"/>
        <dbReference type="ChEBI" id="CHEBI:47013"/>
        <dbReference type="ChEBI" id="CHEBI:78346"/>
        <dbReference type="ChEBI" id="CHEBI:456216"/>
        <dbReference type="EC" id="2.7.1.15"/>
    </reaction>
</comment>
<dbReference type="InterPro" id="IPR011877">
    <property type="entry name" value="Ribokinase"/>
</dbReference>
<keyword evidence="15" id="KW-1185">Reference proteome</keyword>
<accession>A0ABW4V9C1</accession>
<name>A0ABW4V9C1_9MICO</name>
<sequence>MPTEHPAVAVVGSYAKALVMTADRIPAPGETLIGRDFRGTFGGKGSDMAVQAARLGAAVTYLGVVGDDAYGAELRDLLEHEGVDLRGLRVAPGETTGVGFIVKDTAGRNVIVVDPGANAAFSPADVDAAAATVRTADVALAQLEIPLGTALHALSLAHAHGVTTILNPAPAVDLRQTDLSSVDVLTPNEHEAKVALGLGPDDVVPAAELGARLLALGARAVIVTLGGSGSLVVTADQVTEVDPVRVAVVDSNGAGDSFNAALAVALGEGRDLPDAARFAGTVAALSCEHWETVPSYQDRTTVEAYLAANPNPTAIPTPTSTEARR</sequence>
<feature type="binding site" evidence="12">
    <location>
        <position position="295"/>
    </location>
    <ligand>
        <name>K(+)</name>
        <dbReference type="ChEBI" id="CHEBI:29103"/>
    </ligand>
</feature>
<evidence type="ECO:0000256" key="1">
    <source>
        <dbReference type="ARBA" id="ARBA00005380"/>
    </source>
</evidence>
<dbReference type="PROSITE" id="PS00584">
    <property type="entry name" value="PFKB_KINASES_2"/>
    <property type="match status" value="1"/>
</dbReference>
<comment type="similarity">
    <text evidence="12">Belongs to the carbohydrate kinase PfkB family. Ribokinase subfamily.</text>
</comment>
<dbReference type="GO" id="GO:0004747">
    <property type="term" value="F:ribokinase activity"/>
    <property type="evidence" value="ECO:0007669"/>
    <property type="project" value="UniProtKB-EC"/>
</dbReference>
<comment type="caution">
    <text evidence="12">Lacks conserved residue(s) required for the propagation of feature annotation.</text>
</comment>
<dbReference type="HAMAP" id="MF_01987">
    <property type="entry name" value="Ribokinase"/>
    <property type="match status" value="1"/>
</dbReference>
<dbReference type="SUPFAM" id="SSF53613">
    <property type="entry name" value="Ribokinase-like"/>
    <property type="match status" value="1"/>
</dbReference>
<evidence type="ECO:0000259" key="13">
    <source>
        <dbReference type="Pfam" id="PF00294"/>
    </source>
</evidence>
<comment type="caution">
    <text evidence="14">The sequence shown here is derived from an EMBL/GenBank/DDBJ whole genome shotgun (WGS) entry which is preliminary data.</text>
</comment>
<keyword evidence="8 12" id="KW-0067">ATP-binding</keyword>
<dbReference type="RefSeq" id="WP_377198117.1">
    <property type="nucleotide sequence ID" value="NZ_JBHUHF010000001.1"/>
</dbReference>
<comment type="activity regulation">
    <text evidence="12">Activated by a monovalent cation that binds near, but not in, the active site. The most likely occupant of the site in vivo is potassium. Ion binding induces a conformational change that may alter substrate affinity.</text>
</comment>
<comment type="function">
    <text evidence="12">Catalyzes the phosphorylation of ribose at O-5 in a reaction requiring ATP and magnesium. The resulting D-ribose-5-phosphate can then be used either for sythesis of nucleotides, histidine, and tryptophan, or as a component of the pentose phosphate pathway.</text>
</comment>
<evidence type="ECO:0000256" key="9">
    <source>
        <dbReference type="ARBA" id="ARBA00022842"/>
    </source>
</evidence>
<evidence type="ECO:0000256" key="10">
    <source>
        <dbReference type="ARBA" id="ARBA00022958"/>
    </source>
</evidence>
<evidence type="ECO:0000256" key="3">
    <source>
        <dbReference type="ARBA" id="ARBA00016943"/>
    </source>
</evidence>
<dbReference type="InterPro" id="IPR002173">
    <property type="entry name" value="Carboh/pur_kinase_PfkB_CS"/>
</dbReference>
<comment type="subcellular location">
    <subcellularLocation>
        <location evidence="12">Cytoplasm</location>
    </subcellularLocation>
</comment>
<reference evidence="15" key="1">
    <citation type="journal article" date="2019" name="Int. J. Syst. Evol. Microbiol.">
        <title>The Global Catalogue of Microorganisms (GCM) 10K type strain sequencing project: providing services to taxonomists for standard genome sequencing and annotation.</title>
        <authorList>
            <consortium name="The Broad Institute Genomics Platform"/>
            <consortium name="The Broad Institute Genome Sequencing Center for Infectious Disease"/>
            <person name="Wu L."/>
            <person name="Ma J."/>
        </authorList>
    </citation>
    <scope>NUCLEOTIDE SEQUENCE [LARGE SCALE GENOMIC DNA]</scope>
    <source>
        <strain evidence="15">CCM 7043</strain>
    </source>
</reference>
<dbReference type="InterPro" id="IPR029056">
    <property type="entry name" value="Ribokinase-like"/>
</dbReference>
<feature type="binding site" evidence="12">
    <location>
        <position position="252"/>
    </location>
    <ligand>
        <name>K(+)</name>
        <dbReference type="ChEBI" id="CHEBI:29103"/>
    </ligand>
</feature>
<comment type="pathway">
    <text evidence="12">Carbohydrate metabolism; D-ribose degradation; D-ribose 5-phosphate from beta-D-ribopyranose: step 2/2.</text>
</comment>
<dbReference type="InterPro" id="IPR011611">
    <property type="entry name" value="PfkB_dom"/>
</dbReference>
<evidence type="ECO:0000313" key="14">
    <source>
        <dbReference type="EMBL" id="MFD2026273.1"/>
    </source>
</evidence>
<evidence type="ECO:0000256" key="4">
    <source>
        <dbReference type="ARBA" id="ARBA00022679"/>
    </source>
</evidence>
<dbReference type="Proteomes" id="UP001597338">
    <property type="component" value="Unassembled WGS sequence"/>
</dbReference>
<dbReference type="CDD" id="cd01174">
    <property type="entry name" value="ribokinase"/>
    <property type="match status" value="1"/>
</dbReference>
<feature type="binding site" evidence="12">
    <location>
        <position position="286"/>
    </location>
    <ligand>
        <name>K(+)</name>
        <dbReference type="ChEBI" id="CHEBI:29103"/>
    </ligand>
</feature>
<keyword evidence="6 12" id="KW-0547">Nucleotide-binding</keyword>
<feature type="binding site" evidence="12">
    <location>
        <position position="289"/>
    </location>
    <ligand>
        <name>K(+)</name>
        <dbReference type="ChEBI" id="CHEBI:29103"/>
    </ligand>
</feature>
<gene>
    <name evidence="12" type="primary">rbsK</name>
    <name evidence="14" type="ORF">ACFSL2_12215</name>
</gene>
<feature type="binding site" evidence="12">
    <location>
        <position position="144"/>
    </location>
    <ligand>
        <name>substrate</name>
    </ligand>
</feature>
<comment type="subunit">
    <text evidence="12">Homodimer.</text>
</comment>
<comment type="similarity">
    <text evidence="1">Belongs to the carbohydrate kinase pfkB family.</text>
</comment>
<evidence type="ECO:0000256" key="2">
    <source>
        <dbReference type="ARBA" id="ARBA00012035"/>
    </source>
</evidence>
<dbReference type="EC" id="2.7.1.15" evidence="2 12"/>
<keyword evidence="9 12" id="KW-0460">Magnesium</keyword>
<feature type="binding site" evidence="12">
    <location>
        <position position="188"/>
    </location>
    <ligand>
        <name>ATP</name>
        <dbReference type="ChEBI" id="CHEBI:30616"/>
    </ligand>
</feature>
<keyword evidence="12" id="KW-0963">Cytoplasm</keyword>
<keyword evidence="10 12" id="KW-0630">Potassium</keyword>
<keyword evidence="4 12" id="KW-0808">Transferase</keyword>
<evidence type="ECO:0000256" key="12">
    <source>
        <dbReference type="HAMAP-Rule" id="MF_01987"/>
    </source>
</evidence>
<evidence type="ECO:0000256" key="11">
    <source>
        <dbReference type="ARBA" id="ARBA00023277"/>
    </source>
</evidence>
<keyword evidence="7 12" id="KW-0418">Kinase</keyword>
<keyword evidence="5 12" id="KW-0479">Metal-binding</keyword>
<dbReference type="Pfam" id="PF00294">
    <property type="entry name" value="PfkB"/>
    <property type="match status" value="1"/>
</dbReference>
<evidence type="ECO:0000256" key="6">
    <source>
        <dbReference type="ARBA" id="ARBA00022741"/>
    </source>
</evidence>
<evidence type="ECO:0000256" key="7">
    <source>
        <dbReference type="ARBA" id="ARBA00022777"/>
    </source>
</evidence>